<keyword evidence="13" id="KW-1185">Reference proteome</keyword>
<organism evidence="12 13">
    <name type="scientific">Desmospora activa DSM 45169</name>
    <dbReference type="NCBI Taxonomy" id="1121389"/>
    <lineage>
        <taxon>Bacteria</taxon>
        <taxon>Bacillati</taxon>
        <taxon>Bacillota</taxon>
        <taxon>Bacilli</taxon>
        <taxon>Bacillales</taxon>
        <taxon>Thermoactinomycetaceae</taxon>
        <taxon>Desmospora</taxon>
    </lineage>
</organism>
<evidence type="ECO:0000313" key="12">
    <source>
        <dbReference type="EMBL" id="PTM57719.1"/>
    </source>
</evidence>
<accession>A0A2T4Z762</accession>
<evidence type="ECO:0000256" key="5">
    <source>
        <dbReference type="ARBA" id="ARBA00022856"/>
    </source>
</evidence>
<dbReference type="EMBL" id="PZZP01000001">
    <property type="protein sequence ID" value="PTM57719.1"/>
    <property type="molecule type" value="Genomic_DNA"/>
</dbReference>
<evidence type="ECO:0000256" key="2">
    <source>
        <dbReference type="ARBA" id="ARBA00022448"/>
    </source>
</evidence>
<dbReference type="InterPro" id="IPR035906">
    <property type="entry name" value="MetI-like_sf"/>
</dbReference>
<name>A0A2T4Z762_9BACL</name>
<dbReference type="GO" id="GO:0015031">
    <property type="term" value="P:protein transport"/>
    <property type="evidence" value="ECO:0007669"/>
    <property type="project" value="UniProtKB-KW"/>
</dbReference>
<proteinExistence type="inferred from homology"/>
<evidence type="ECO:0000313" key="13">
    <source>
        <dbReference type="Proteomes" id="UP000241639"/>
    </source>
</evidence>
<evidence type="ECO:0000256" key="1">
    <source>
        <dbReference type="ARBA" id="ARBA00004651"/>
    </source>
</evidence>
<dbReference type="AlphaFoldDB" id="A0A2T4Z762"/>
<evidence type="ECO:0000256" key="4">
    <source>
        <dbReference type="ARBA" id="ARBA00022692"/>
    </source>
</evidence>
<feature type="transmembrane region" description="Helical" evidence="10">
    <location>
        <begin position="270"/>
        <end position="293"/>
    </location>
</feature>
<protein>
    <submittedName>
        <fullName evidence="12">Oligopeptide transport system permease protein</fullName>
    </submittedName>
</protein>
<evidence type="ECO:0000256" key="7">
    <source>
        <dbReference type="ARBA" id="ARBA00022989"/>
    </source>
</evidence>
<feature type="transmembrane region" description="Helical" evidence="10">
    <location>
        <begin position="42"/>
        <end position="60"/>
    </location>
</feature>
<keyword evidence="7 10" id="KW-1133">Transmembrane helix</keyword>
<evidence type="ECO:0000256" key="6">
    <source>
        <dbReference type="ARBA" id="ARBA00022927"/>
    </source>
</evidence>
<keyword evidence="6" id="KW-0653">Protein transport</keyword>
<dbReference type="RefSeq" id="WP_107724597.1">
    <property type="nucleotide sequence ID" value="NZ_PZZP01000001.1"/>
</dbReference>
<dbReference type="InterPro" id="IPR000515">
    <property type="entry name" value="MetI-like"/>
</dbReference>
<reference evidence="12 13" key="1">
    <citation type="submission" date="2018-04" db="EMBL/GenBank/DDBJ databases">
        <title>Genomic Encyclopedia of Archaeal and Bacterial Type Strains, Phase II (KMG-II): from individual species to whole genera.</title>
        <authorList>
            <person name="Goeker M."/>
        </authorList>
    </citation>
    <scope>NUCLEOTIDE SEQUENCE [LARGE SCALE GENOMIC DNA]</scope>
    <source>
        <strain evidence="12 13">DSM 45169</strain>
    </source>
</reference>
<sequence>MAKNLTPELFEPADIQSAEQEKVYRKRLSFWQDAWRRFRSNWGAMTGLAIILVIGILAIVGPHLNDHTINQQQYDYLNASSFGDYWFGTDSLGRDLWTRTWYGAGISLLIAFIAAGIDLTVGLTYGSISGYFGGRVDTWMQRVVEVLYGIPNLIVIILLLLVLEPGIFAIALAIALTGWVPMSRIVRAQMLKLKSQEYVLAARTLGAGTRRMLFKHMLPNVFGPVIITIMFTIPTAIFFEAFLGFIGLGLNPPEASLGVLINDGFKMLQLYPYQTFIPAAVLSLLMFSFNLLGDGLRDALDPKLRQ</sequence>
<evidence type="ECO:0000256" key="10">
    <source>
        <dbReference type="RuleBase" id="RU363032"/>
    </source>
</evidence>
<keyword evidence="3" id="KW-1003">Cell membrane</keyword>
<dbReference type="GO" id="GO:0015833">
    <property type="term" value="P:peptide transport"/>
    <property type="evidence" value="ECO:0007669"/>
    <property type="project" value="UniProtKB-KW"/>
</dbReference>
<keyword evidence="5" id="KW-0571">Peptide transport</keyword>
<dbReference type="Pfam" id="PF00528">
    <property type="entry name" value="BPD_transp_1"/>
    <property type="match status" value="1"/>
</dbReference>
<comment type="subcellular location">
    <subcellularLocation>
        <location evidence="1 10">Cell membrane</location>
        <topology evidence="1 10">Multi-pass membrane protein</topology>
    </subcellularLocation>
</comment>
<feature type="domain" description="ABC transmembrane type-1" evidence="11">
    <location>
        <begin position="104"/>
        <end position="293"/>
    </location>
</feature>
<dbReference type="PROSITE" id="PS50928">
    <property type="entry name" value="ABC_TM1"/>
    <property type="match status" value="1"/>
</dbReference>
<feature type="transmembrane region" description="Helical" evidence="10">
    <location>
        <begin position="167"/>
        <end position="186"/>
    </location>
</feature>
<keyword evidence="8 10" id="KW-0472">Membrane</keyword>
<dbReference type="InterPro" id="IPR050366">
    <property type="entry name" value="BP-dependent_transpt_permease"/>
</dbReference>
<dbReference type="Proteomes" id="UP000241639">
    <property type="component" value="Unassembled WGS sequence"/>
</dbReference>
<evidence type="ECO:0000256" key="9">
    <source>
        <dbReference type="ARBA" id="ARBA00024202"/>
    </source>
</evidence>
<dbReference type="PANTHER" id="PTHR43386:SF24">
    <property type="entry name" value="OLIGOPEPTIDE TRANSPORT SYSTEM PERMEASE PROTEIN AMID"/>
    <property type="match status" value="1"/>
</dbReference>
<dbReference type="Pfam" id="PF12911">
    <property type="entry name" value="OppC_N"/>
    <property type="match status" value="1"/>
</dbReference>
<dbReference type="CDD" id="cd06261">
    <property type="entry name" value="TM_PBP2"/>
    <property type="match status" value="1"/>
</dbReference>
<keyword evidence="4 10" id="KW-0812">Transmembrane</keyword>
<keyword evidence="2 10" id="KW-0813">Transport</keyword>
<feature type="transmembrane region" description="Helical" evidence="10">
    <location>
        <begin position="143"/>
        <end position="161"/>
    </location>
</feature>
<dbReference type="PANTHER" id="PTHR43386">
    <property type="entry name" value="OLIGOPEPTIDE TRANSPORT SYSTEM PERMEASE PROTEIN APPC"/>
    <property type="match status" value="1"/>
</dbReference>
<evidence type="ECO:0000256" key="8">
    <source>
        <dbReference type="ARBA" id="ARBA00023136"/>
    </source>
</evidence>
<evidence type="ECO:0000259" key="11">
    <source>
        <dbReference type="PROSITE" id="PS50928"/>
    </source>
</evidence>
<feature type="transmembrane region" description="Helical" evidence="10">
    <location>
        <begin position="221"/>
        <end position="250"/>
    </location>
</feature>
<gene>
    <name evidence="12" type="ORF">C8J48_0271</name>
</gene>
<evidence type="ECO:0000256" key="3">
    <source>
        <dbReference type="ARBA" id="ARBA00022475"/>
    </source>
</evidence>
<dbReference type="GO" id="GO:0055085">
    <property type="term" value="P:transmembrane transport"/>
    <property type="evidence" value="ECO:0007669"/>
    <property type="project" value="InterPro"/>
</dbReference>
<feature type="transmembrane region" description="Helical" evidence="10">
    <location>
        <begin position="101"/>
        <end position="123"/>
    </location>
</feature>
<dbReference type="GO" id="GO:0005886">
    <property type="term" value="C:plasma membrane"/>
    <property type="evidence" value="ECO:0007669"/>
    <property type="project" value="UniProtKB-SubCell"/>
</dbReference>
<dbReference type="InterPro" id="IPR025966">
    <property type="entry name" value="OppC_N"/>
</dbReference>
<dbReference type="OrthoDB" id="9797472at2"/>
<comment type="caution">
    <text evidence="12">The sequence shown here is derived from an EMBL/GenBank/DDBJ whole genome shotgun (WGS) entry which is preliminary data.</text>
</comment>
<dbReference type="Gene3D" id="1.10.3720.10">
    <property type="entry name" value="MetI-like"/>
    <property type="match status" value="1"/>
</dbReference>
<dbReference type="SUPFAM" id="SSF161098">
    <property type="entry name" value="MetI-like"/>
    <property type="match status" value="1"/>
</dbReference>
<comment type="similarity">
    <text evidence="9">Belongs to the binding-protein-dependent transport system permease family. OppBC subfamily.</text>
</comment>